<dbReference type="GO" id="GO:0005634">
    <property type="term" value="C:nucleus"/>
    <property type="evidence" value="ECO:0007669"/>
    <property type="project" value="UniProtKB-SubCell"/>
</dbReference>
<dbReference type="SUPFAM" id="SSF50447">
    <property type="entry name" value="Translation proteins"/>
    <property type="match status" value="1"/>
</dbReference>
<dbReference type="GO" id="GO:0000493">
    <property type="term" value="P:box H/ACA snoRNP assembly"/>
    <property type="evidence" value="ECO:0007669"/>
    <property type="project" value="InterPro"/>
</dbReference>
<feature type="region of interest" description="Disordered" evidence="10">
    <location>
        <begin position="152"/>
        <end position="208"/>
    </location>
</feature>
<dbReference type="EMBL" id="JAHCVI010000003">
    <property type="protein sequence ID" value="KAG7287383.1"/>
    <property type="molecule type" value="Genomic_DNA"/>
</dbReference>
<gene>
    <name evidence="11" type="ORF">NEMBOFW57_006894</name>
</gene>
<feature type="compositionally biased region" description="Basic and acidic residues" evidence="10">
    <location>
        <begin position="365"/>
        <end position="375"/>
    </location>
</feature>
<dbReference type="GO" id="GO:0005732">
    <property type="term" value="C:sno(s)RNA-containing ribonucleoprotein complex"/>
    <property type="evidence" value="ECO:0007669"/>
    <property type="project" value="InterPro"/>
</dbReference>
<accession>A0AAD4ETM4</accession>
<dbReference type="Pfam" id="PF04410">
    <property type="entry name" value="Gar1"/>
    <property type="match status" value="1"/>
</dbReference>
<evidence type="ECO:0000256" key="9">
    <source>
        <dbReference type="ARBA" id="ARBA00076743"/>
    </source>
</evidence>
<feature type="compositionally biased region" description="Basic and acidic residues" evidence="10">
    <location>
        <begin position="97"/>
        <end position="114"/>
    </location>
</feature>
<evidence type="ECO:0000313" key="11">
    <source>
        <dbReference type="EMBL" id="KAG7287383.1"/>
    </source>
</evidence>
<evidence type="ECO:0000256" key="4">
    <source>
        <dbReference type="ARBA" id="ARBA00022517"/>
    </source>
</evidence>
<dbReference type="InterPro" id="IPR040309">
    <property type="entry name" value="Naf1"/>
</dbReference>
<name>A0AAD4ETM4_9PEZI</name>
<keyword evidence="8" id="KW-0539">Nucleus</keyword>
<feature type="compositionally biased region" description="Pro residues" evidence="10">
    <location>
        <begin position="579"/>
        <end position="590"/>
    </location>
</feature>
<evidence type="ECO:0000313" key="12">
    <source>
        <dbReference type="Proteomes" id="UP001197093"/>
    </source>
</evidence>
<dbReference type="AlphaFoldDB" id="A0AAD4ETM4"/>
<feature type="compositionally biased region" description="Low complexity" evidence="10">
    <location>
        <begin position="599"/>
        <end position="631"/>
    </location>
</feature>
<dbReference type="InterPro" id="IPR038664">
    <property type="entry name" value="Gar1/Naf1_Cbf5-bd_sf"/>
</dbReference>
<comment type="caution">
    <text evidence="11">The sequence shown here is derived from an EMBL/GenBank/DDBJ whole genome shotgun (WGS) entry which is preliminary data.</text>
</comment>
<dbReference type="GO" id="GO:0003723">
    <property type="term" value="F:RNA binding"/>
    <property type="evidence" value="ECO:0007669"/>
    <property type="project" value="UniProtKB-KW"/>
</dbReference>
<comment type="similarity">
    <text evidence="2">Belongs to the NAF1 family.</text>
</comment>
<feature type="compositionally biased region" description="Polar residues" evidence="10">
    <location>
        <begin position="158"/>
        <end position="168"/>
    </location>
</feature>
<dbReference type="GO" id="GO:0001522">
    <property type="term" value="P:pseudouridine synthesis"/>
    <property type="evidence" value="ECO:0007669"/>
    <property type="project" value="InterPro"/>
</dbReference>
<feature type="compositionally biased region" description="Low complexity" evidence="10">
    <location>
        <begin position="183"/>
        <end position="197"/>
    </location>
</feature>
<evidence type="ECO:0000256" key="3">
    <source>
        <dbReference type="ARBA" id="ARBA00021438"/>
    </source>
</evidence>
<reference evidence="11" key="1">
    <citation type="submission" date="2023-02" db="EMBL/GenBank/DDBJ databases">
        <authorList>
            <person name="Palmer J.M."/>
        </authorList>
    </citation>
    <scope>NUCLEOTIDE SEQUENCE</scope>
    <source>
        <strain evidence="11">FW57</strain>
    </source>
</reference>
<feature type="compositionally biased region" description="Low complexity" evidence="10">
    <location>
        <begin position="647"/>
        <end position="660"/>
    </location>
</feature>
<evidence type="ECO:0000256" key="8">
    <source>
        <dbReference type="ARBA" id="ARBA00023242"/>
    </source>
</evidence>
<keyword evidence="6" id="KW-0597">Phosphoprotein</keyword>
<evidence type="ECO:0000256" key="1">
    <source>
        <dbReference type="ARBA" id="ARBA00004123"/>
    </source>
</evidence>
<keyword evidence="4" id="KW-0690">Ribosome biogenesis</keyword>
<dbReference type="PANTHER" id="PTHR31633:SF1">
    <property type="entry name" value="H_ACA RIBONUCLEOPROTEIN COMPLEX NON-CORE SUBUNIT NAF1"/>
    <property type="match status" value="1"/>
</dbReference>
<keyword evidence="5" id="KW-0698">rRNA processing</keyword>
<evidence type="ECO:0000256" key="6">
    <source>
        <dbReference type="ARBA" id="ARBA00022553"/>
    </source>
</evidence>
<feature type="compositionally biased region" description="Acidic residues" evidence="10">
    <location>
        <begin position="376"/>
        <end position="389"/>
    </location>
</feature>
<organism evidence="11 12">
    <name type="scientific">Staphylotrichum longicolle</name>
    <dbReference type="NCBI Taxonomy" id="669026"/>
    <lineage>
        <taxon>Eukaryota</taxon>
        <taxon>Fungi</taxon>
        <taxon>Dikarya</taxon>
        <taxon>Ascomycota</taxon>
        <taxon>Pezizomycotina</taxon>
        <taxon>Sordariomycetes</taxon>
        <taxon>Sordariomycetidae</taxon>
        <taxon>Sordariales</taxon>
        <taxon>Chaetomiaceae</taxon>
        <taxon>Staphylotrichum</taxon>
    </lineage>
</organism>
<dbReference type="Proteomes" id="UP001197093">
    <property type="component" value="Unassembled WGS sequence"/>
</dbReference>
<comment type="subcellular location">
    <subcellularLocation>
        <location evidence="1">Nucleus</location>
    </subcellularLocation>
</comment>
<feature type="region of interest" description="Disordered" evidence="10">
    <location>
        <begin position="225"/>
        <end position="248"/>
    </location>
</feature>
<dbReference type="Gene3D" id="2.40.10.230">
    <property type="entry name" value="Probable tRNA pseudouridine synthase domain"/>
    <property type="match status" value="1"/>
</dbReference>
<dbReference type="InterPro" id="IPR009000">
    <property type="entry name" value="Transl_B-barrel_sf"/>
</dbReference>
<feature type="region of interest" description="Disordered" evidence="10">
    <location>
        <begin position="41"/>
        <end position="132"/>
    </location>
</feature>
<evidence type="ECO:0000256" key="5">
    <source>
        <dbReference type="ARBA" id="ARBA00022552"/>
    </source>
</evidence>
<feature type="compositionally biased region" description="Low complexity" evidence="10">
    <location>
        <begin position="667"/>
        <end position="701"/>
    </location>
</feature>
<feature type="compositionally biased region" description="Acidic residues" evidence="10">
    <location>
        <begin position="198"/>
        <end position="208"/>
    </location>
</feature>
<protein>
    <recommendedName>
        <fullName evidence="3">H/ACA ribonucleoprotein complex non-core subunit NAF1</fullName>
    </recommendedName>
    <alternativeName>
        <fullName evidence="9">Nuclear assembly factor 1</fullName>
    </alternativeName>
</protein>
<feature type="compositionally biased region" description="Polar residues" evidence="10">
    <location>
        <begin position="414"/>
        <end position="424"/>
    </location>
</feature>
<dbReference type="FunFam" id="2.40.10.230:FF:000002">
    <property type="entry name" value="H/ACA ribonucleoprotein complex non-core subunit NAF1"/>
    <property type="match status" value="1"/>
</dbReference>
<feature type="compositionally biased region" description="Pro residues" evidence="10">
    <location>
        <begin position="534"/>
        <end position="573"/>
    </location>
</feature>
<evidence type="ECO:0000256" key="10">
    <source>
        <dbReference type="SAM" id="MobiDB-lite"/>
    </source>
</evidence>
<keyword evidence="7" id="KW-0694">RNA-binding</keyword>
<evidence type="ECO:0000256" key="7">
    <source>
        <dbReference type="ARBA" id="ARBA00022884"/>
    </source>
</evidence>
<feature type="region of interest" description="Disordered" evidence="10">
    <location>
        <begin position="365"/>
        <end position="701"/>
    </location>
</feature>
<evidence type="ECO:0000256" key="2">
    <source>
        <dbReference type="ARBA" id="ARBA00009801"/>
    </source>
</evidence>
<dbReference type="InterPro" id="IPR007504">
    <property type="entry name" value="H/ACA_rnp_Gar1/Naf1"/>
</dbReference>
<feature type="compositionally biased region" description="Basic residues" evidence="10">
    <location>
        <begin position="395"/>
        <end position="404"/>
    </location>
</feature>
<sequence>MSGTPFQIPGLGEARPNEQLPAEHFAPDLIAAAASIMGENQVAVGPTNGNAQLEQRRQDKQQQQQEEGAPKASTATDIDGMELDTRGSSTLVANSAEKQEQDIKMEDQEYKRQDGQAGDVEMGNNDAPSPDLTHALEAALGGMFPQLAEPAVPAQHQDGGNTEQQQDGVNAGQEEEHPEWEADSSPYESSSESSSSDSDSDDDSEDEGGYQLLGIEETARLLMAADGEGDGDGTGKGKGPGAALRTKNEIPEEVIPKPDVTITPEMKIEPLGNIEFVVETTIVIKSQVPGEVQVLDSGSVLCKEDRTVIGALAEVLGNVRSPMYTVGFSSEDDIKEFGLVTGTPIYYSVDHANYVFTQPLKEAKGTDASNLHDEEVPAEEMEFSDDEKEAEYKRQQKLKRRGGKAGRGGREQNPAASHDTSSHQGPGAALNYDDDEDGPYKPLTRPPGFGQAGPPSHIPLPPKPETGFSPPRGGRGYGHRGAHRGGRGDFRGRNQRGGHRGADRRHGSRGGGSGSYPQFGRDGADSPQTGFQNLPPPPPQNPHLPPPPFGAKPPAPAGQWPAPPASFVPPPLPYSHSPPAQPQIPIPHHQPPTGSFNFNYQAWNQSQGQQYQYPQAAPHHQSPSPQQAPHATGYAQPFVPPQAPAWPTAGAVPQPPAAGAYNPTFFGGYQQPQQAPQGQQYWPQQHQQQQQHGAHGQGRNQ</sequence>
<keyword evidence="12" id="KW-1185">Reference proteome</keyword>
<dbReference type="GO" id="GO:0006364">
    <property type="term" value="P:rRNA processing"/>
    <property type="evidence" value="ECO:0007669"/>
    <property type="project" value="UniProtKB-KW"/>
</dbReference>
<proteinExistence type="inferred from homology"/>
<dbReference type="PANTHER" id="PTHR31633">
    <property type="entry name" value="H/ACA RIBONUCLEOPROTEIN COMPLEX NON-CORE SUBUNIT NAF1"/>
    <property type="match status" value="1"/>
</dbReference>
<feature type="region of interest" description="Disordered" evidence="10">
    <location>
        <begin position="1"/>
        <end position="22"/>
    </location>
</feature>